<dbReference type="Gene3D" id="3.30.700.20">
    <property type="entry name" value="Hypothetical protein ph0010, domain 1"/>
    <property type="match status" value="1"/>
</dbReference>
<dbReference type="PANTHER" id="PTHR13016:SF0">
    <property type="entry name" value="AMME SYNDROME CANDIDATE GENE 1 PROTEIN"/>
    <property type="match status" value="1"/>
</dbReference>
<name>A0A4P8IEB9_9FIRM</name>
<dbReference type="OrthoDB" id="159752at2"/>
<dbReference type="AlphaFoldDB" id="A0A4P8IEB9"/>
<accession>A0A4P8IEB9</accession>
<dbReference type="PANTHER" id="PTHR13016">
    <property type="entry name" value="AMMECR1 HOMOLOG"/>
    <property type="match status" value="1"/>
</dbReference>
<dbReference type="SUPFAM" id="SSF143447">
    <property type="entry name" value="AMMECR1-like"/>
    <property type="match status" value="1"/>
</dbReference>
<dbReference type="Gene3D" id="3.30.1490.150">
    <property type="entry name" value="Hypothetical protein ph0010, domain 2"/>
    <property type="match status" value="1"/>
</dbReference>
<sequence length="461" mass="51244">MAVIGAFMVPHPPLIIPSVGRGNEQAVQKTVQAYKEVAERVAGMAPETIVIATPHSVMYTDYFHISPGTEAQGDFGQFGESSTRIHTVYDRELTDTISGLAVKDGFMAGTDGEQEAQLDHATMIPLYFINQRYKDYETVRISLSGLSLTDHYTMGQYVRKAASQLGRKTVFIASGDLSHRLLDDGPYGFCKEGPAYDQKIMEAMGGGDFQRLFEFDEEFLEKAGECGHRSFTIMAGVLDGMDVKAERLSYEGPFGVGYGVCTYEPLGENPERKFKDKYLEKQQKKAEQRRAREDSFVRLARLSLESYVKNGTVIGVPKDLSHDLLKERAGVFVSLKKEGRLRGCIGTICATKSTVAEEIIWNAVSAGARDPRFSPVKAEELYQLEYSVDVLGKTQKITSFEELDAKKYGIIVSRGGRRGLLLPNLSGVDTVEEQIEIAKQKAGIGEEESVQIERFEVIRHR</sequence>
<dbReference type="InterPro" id="IPR036071">
    <property type="entry name" value="AMMECR1_dom_sf"/>
</dbReference>
<dbReference type="InterPro" id="IPR023473">
    <property type="entry name" value="AMMECR1"/>
</dbReference>
<proteinExistence type="predicted"/>
<keyword evidence="3" id="KW-1185">Reference proteome</keyword>
<evidence type="ECO:0000259" key="1">
    <source>
        <dbReference type="PROSITE" id="PS51112"/>
    </source>
</evidence>
<dbReference type="Pfam" id="PF02900">
    <property type="entry name" value="LigB"/>
    <property type="match status" value="1"/>
</dbReference>
<dbReference type="GO" id="GO:0008198">
    <property type="term" value="F:ferrous iron binding"/>
    <property type="evidence" value="ECO:0007669"/>
    <property type="project" value="InterPro"/>
</dbReference>
<organism evidence="2 3">
    <name type="scientific">Anaerostipes rhamnosivorans</name>
    <dbReference type="NCBI Taxonomy" id="1229621"/>
    <lineage>
        <taxon>Bacteria</taxon>
        <taxon>Bacillati</taxon>
        <taxon>Bacillota</taxon>
        <taxon>Clostridia</taxon>
        <taxon>Lachnospirales</taxon>
        <taxon>Lachnospiraceae</taxon>
        <taxon>Anaerostipes</taxon>
    </lineage>
</organism>
<gene>
    <name evidence="2" type="ORF">AR1Y2_0689</name>
</gene>
<dbReference type="InterPro" id="IPR027485">
    <property type="entry name" value="AMMECR1_N"/>
</dbReference>
<dbReference type="GO" id="GO:0016702">
    <property type="term" value="F:oxidoreductase activity, acting on single donors with incorporation of molecular oxygen, incorporation of two atoms of oxygen"/>
    <property type="evidence" value="ECO:0007669"/>
    <property type="project" value="UniProtKB-ARBA"/>
</dbReference>
<protein>
    <submittedName>
        <fullName evidence="2">Putative ACR</fullName>
    </submittedName>
</protein>
<dbReference type="PROSITE" id="PS51112">
    <property type="entry name" value="AMMECR1"/>
    <property type="match status" value="1"/>
</dbReference>
<dbReference type="NCBIfam" id="TIGR04335">
    <property type="entry name" value="AmmeMemoSam_A"/>
    <property type="match status" value="1"/>
</dbReference>
<evidence type="ECO:0000313" key="3">
    <source>
        <dbReference type="Proteomes" id="UP000298653"/>
    </source>
</evidence>
<dbReference type="InterPro" id="IPR002733">
    <property type="entry name" value="AMMECR1_domain"/>
</dbReference>
<feature type="domain" description="AMMECR1" evidence="1">
    <location>
        <begin position="291"/>
        <end position="461"/>
    </location>
</feature>
<reference evidence="2 3" key="1">
    <citation type="submission" date="2019-05" db="EMBL/GenBank/DDBJ databases">
        <title>Complete genome sequencing of Anaerostipes rhamnosivorans.</title>
        <authorList>
            <person name="Bui T.P.N."/>
            <person name="de Vos W.M."/>
        </authorList>
    </citation>
    <scope>NUCLEOTIDE SEQUENCE [LARGE SCALE GENOMIC DNA]</scope>
    <source>
        <strain evidence="2 3">1y2</strain>
    </source>
</reference>
<dbReference type="Proteomes" id="UP000298653">
    <property type="component" value="Chromosome"/>
</dbReference>
<dbReference type="CDD" id="cd07951">
    <property type="entry name" value="ED_3B_N_AMMECR1"/>
    <property type="match status" value="1"/>
</dbReference>
<dbReference type="SUPFAM" id="SSF53213">
    <property type="entry name" value="LigB-like"/>
    <property type="match status" value="1"/>
</dbReference>
<dbReference type="Gene3D" id="3.40.830.10">
    <property type="entry name" value="LigB-like"/>
    <property type="match status" value="1"/>
</dbReference>
<dbReference type="Pfam" id="PF01871">
    <property type="entry name" value="AMMECR1"/>
    <property type="match status" value="1"/>
</dbReference>
<dbReference type="InterPro" id="IPR027623">
    <property type="entry name" value="AmmeMemoSam_A"/>
</dbReference>
<evidence type="ECO:0000313" key="2">
    <source>
        <dbReference type="EMBL" id="QCP34143.1"/>
    </source>
</evidence>
<dbReference type="EMBL" id="CP040058">
    <property type="protein sequence ID" value="QCP34143.1"/>
    <property type="molecule type" value="Genomic_DNA"/>
</dbReference>
<dbReference type="RefSeq" id="WP_137327722.1">
    <property type="nucleotide sequence ID" value="NZ_CP040058.1"/>
</dbReference>
<dbReference type="InterPro" id="IPR004183">
    <property type="entry name" value="Xdiol_dOase_suB"/>
</dbReference>
<dbReference type="KEGG" id="arf:AR1Y2_0689"/>